<name>A0A9P6KUR0_9PLEO</name>
<feature type="compositionally biased region" description="Low complexity" evidence="1">
    <location>
        <begin position="254"/>
        <end position="270"/>
    </location>
</feature>
<feature type="compositionally biased region" description="Low complexity" evidence="1">
    <location>
        <begin position="297"/>
        <end position="308"/>
    </location>
</feature>
<proteinExistence type="predicted"/>
<comment type="caution">
    <text evidence="2">The sequence shown here is derived from an EMBL/GenBank/DDBJ whole genome shotgun (WGS) entry which is preliminary data.</text>
</comment>
<evidence type="ECO:0000313" key="2">
    <source>
        <dbReference type="EMBL" id="KAF9739271.1"/>
    </source>
</evidence>
<feature type="region of interest" description="Disordered" evidence="1">
    <location>
        <begin position="287"/>
        <end position="331"/>
    </location>
</feature>
<gene>
    <name evidence="2" type="ORF">PMIN01_01905</name>
</gene>
<accession>A0A9P6KUR0</accession>
<sequence>MDDNSHEDFSDLVDWLAGDTVQFVGAGNNTSARHARPSLRTLAPQQYVSPYSFHQPHSDTSAPNTIVGSSPYAIQPDSTQGRPQDEVREDEGSDHTRHRSFLPREEQHIARPPSMVQMPPAPVAHGAGRGAPQFEYISNIPQPGITTHGGIPGGAGHYSRAAPHSTFEHTGNAAQHLTTPDRSEYATHGLPNFLEDTAGFLQDWAGTQDAQARAGRMPPPFVPASLLRTIEATDALVSLQQASQQPPRRGRHTSLSSSAAGRPSSSCSTSGEDHDYSAAYLSAGQQYAPPMTPPYETSSSPRRPSISTHVRNRHTPLHPAEDARSGRTGFTLQPSCTFNPYTVPNQGVPPFNNNPCMARSGSTGYTLQPSAPYPGVSPFNNNSYMASRLPSIQEESAFVPPSRGNTRRQATFAPFVPDGPSPYSAHQGYSGANPYGYSQDYQRVSHSLPEPTIGDLFLQIHDERGHVGSTSQSQPYGYVQPPIEPDPSALRPEQRIVTDYMEYHAPATLYEIVPEATGCQHAQAWLLNVTSDPQPSPTLIPEDVTKPNITARFHHATEGFIAAGNPRSLLVLHNATNPFLGTAPAASRTTTIGTYGYHWFADDWIHFATFAPDLSTWLADVERKGYIRKAREWAPDMSAREKRFHKAYWTAANRRALGGLLRRAPLDNTVDPDAVDQEEWSKMTVADLDGECGYVGEEDRKDAWTVIMGEAEGIGAMNQNHIVCGDPEGPLYEQLLRFERLRESMELRE</sequence>
<organism evidence="2 3">
    <name type="scientific">Paraphaeosphaeria minitans</name>
    <dbReference type="NCBI Taxonomy" id="565426"/>
    <lineage>
        <taxon>Eukaryota</taxon>
        <taxon>Fungi</taxon>
        <taxon>Dikarya</taxon>
        <taxon>Ascomycota</taxon>
        <taxon>Pezizomycotina</taxon>
        <taxon>Dothideomycetes</taxon>
        <taxon>Pleosporomycetidae</taxon>
        <taxon>Pleosporales</taxon>
        <taxon>Massarineae</taxon>
        <taxon>Didymosphaeriaceae</taxon>
        <taxon>Paraphaeosphaeria</taxon>
    </lineage>
</organism>
<evidence type="ECO:0000256" key="1">
    <source>
        <dbReference type="SAM" id="MobiDB-lite"/>
    </source>
</evidence>
<keyword evidence="3" id="KW-1185">Reference proteome</keyword>
<evidence type="ECO:0000313" key="3">
    <source>
        <dbReference type="Proteomes" id="UP000756921"/>
    </source>
</evidence>
<dbReference type="AlphaFoldDB" id="A0A9P6KUR0"/>
<dbReference type="OrthoDB" id="3785839at2759"/>
<feature type="compositionally biased region" description="Polar residues" evidence="1">
    <location>
        <begin position="58"/>
        <end position="68"/>
    </location>
</feature>
<reference evidence="2" key="1">
    <citation type="journal article" date="2020" name="Mol. Plant Microbe Interact.">
        <title>Genome Sequence of the Biocontrol Agent Coniothyrium minitans strain Conio (IMI 134523).</title>
        <authorList>
            <person name="Patel D."/>
            <person name="Shittu T.A."/>
            <person name="Baroncelli R."/>
            <person name="Muthumeenakshi S."/>
            <person name="Osborne T.H."/>
            <person name="Janganan T.K."/>
            <person name="Sreenivasaprasad S."/>
        </authorList>
    </citation>
    <scope>NUCLEOTIDE SEQUENCE</scope>
    <source>
        <strain evidence="2">Conio</strain>
    </source>
</reference>
<dbReference type="Proteomes" id="UP000756921">
    <property type="component" value="Unassembled WGS sequence"/>
</dbReference>
<feature type="region of interest" description="Disordered" evidence="1">
    <location>
        <begin position="239"/>
        <end position="273"/>
    </location>
</feature>
<protein>
    <submittedName>
        <fullName evidence="2">Uncharacterized protein</fullName>
    </submittedName>
</protein>
<feature type="region of interest" description="Disordered" evidence="1">
    <location>
        <begin position="27"/>
        <end position="100"/>
    </location>
</feature>
<dbReference type="EMBL" id="WJXW01000002">
    <property type="protein sequence ID" value="KAF9739271.1"/>
    <property type="molecule type" value="Genomic_DNA"/>
</dbReference>
<feature type="region of interest" description="Disordered" evidence="1">
    <location>
        <begin position="466"/>
        <end position="489"/>
    </location>
</feature>